<dbReference type="AlphaFoldDB" id="A0A174UEA2"/>
<dbReference type="Gene3D" id="3.15.30.10">
    <property type="entry name" value="putative capsid protein of prophage domain like"/>
    <property type="match status" value="1"/>
</dbReference>
<dbReference type="Pfam" id="PF03864">
    <property type="entry name" value="Phage_cap_E"/>
    <property type="match status" value="1"/>
</dbReference>
<gene>
    <name evidence="1" type="ORF">ERS852551_03475</name>
</gene>
<organism evidence="1 2">
    <name type="scientific">Anaerotruncus colihominis</name>
    <dbReference type="NCBI Taxonomy" id="169435"/>
    <lineage>
        <taxon>Bacteria</taxon>
        <taxon>Bacillati</taxon>
        <taxon>Bacillota</taxon>
        <taxon>Clostridia</taxon>
        <taxon>Eubacteriales</taxon>
        <taxon>Oscillospiraceae</taxon>
        <taxon>Anaerotruncus</taxon>
    </lineage>
</organism>
<protein>
    <submittedName>
        <fullName evidence="1">Phage major capsid protein E</fullName>
    </submittedName>
</protein>
<proteinExistence type="predicted"/>
<dbReference type="Proteomes" id="UP000095765">
    <property type="component" value="Unassembled WGS sequence"/>
</dbReference>
<dbReference type="EMBL" id="CZBE01000034">
    <property type="protein sequence ID" value="CUQ19041.1"/>
    <property type="molecule type" value="Genomic_DNA"/>
</dbReference>
<dbReference type="GeneID" id="72463494"/>
<sequence length="351" mass="40038">MPYEVSVFDPRTMGKLISRMPPVRTFFRDTFFRHTETFPTKSVDVDFKKGNRALAPFVHPRMPGKTVPNRGYTTKTYTPPMLFPDKVTTVDDLLTRMAGENPYSGRTPADRAVEKLARDFSELDEMITRREEWMCAQALYTGVIPIIGEGINEEINFNFTNAETIADAAKKWSKDTADPIADLKRWRKTVQKNGFVNCNICIMADDVAEAFTRNAKVMKMLDTEKYDIAVIKPRELLNGTTYIGTINGMGLDIYTYTEWFLDDWTDPDAPEEKPLVPDGTVLLASTAAMYSRYYGAVTLGNKKTNNFATVEGVRVPKSWMEYNPDRRFIQLFSRPLPVPHEVDSWFVAKVL</sequence>
<dbReference type="OrthoDB" id="5449178at2"/>
<dbReference type="InterPro" id="IPR005564">
    <property type="entry name" value="Major_capsid_GpE"/>
</dbReference>
<reference evidence="1 2" key="1">
    <citation type="submission" date="2015-09" db="EMBL/GenBank/DDBJ databases">
        <authorList>
            <consortium name="Pathogen Informatics"/>
        </authorList>
    </citation>
    <scope>NUCLEOTIDE SEQUENCE [LARGE SCALE GENOMIC DNA]</scope>
    <source>
        <strain evidence="1 2">2789STDY5834939</strain>
    </source>
</reference>
<accession>A0A174UEA2</accession>
<evidence type="ECO:0000313" key="2">
    <source>
        <dbReference type="Proteomes" id="UP000095765"/>
    </source>
</evidence>
<dbReference type="Gene3D" id="3.30.1930.10">
    <property type="entry name" value="capsid protein of prophage domain"/>
    <property type="match status" value="1"/>
</dbReference>
<name>A0A174UEA2_9FIRM</name>
<dbReference type="RefSeq" id="WP_024731216.1">
    <property type="nucleotide sequence ID" value="NZ_CABIWA010000024.1"/>
</dbReference>
<evidence type="ECO:0000313" key="1">
    <source>
        <dbReference type="EMBL" id="CUQ19041.1"/>
    </source>
</evidence>